<evidence type="ECO:0000313" key="1">
    <source>
        <dbReference type="EMBL" id="KRY03041.1"/>
    </source>
</evidence>
<name>A0A0V0YS76_9BILA</name>
<accession>A0A0V0YS76</accession>
<dbReference type="EMBL" id="JYDQ01003196">
    <property type="protein sequence ID" value="KRY03041.1"/>
    <property type="molecule type" value="Genomic_DNA"/>
</dbReference>
<reference evidence="1 2" key="1">
    <citation type="submission" date="2015-01" db="EMBL/GenBank/DDBJ databases">
        <title>Evolution of Trichinella species and genotypes.</title>
        <authorList>
            <person name="Korhonen P.K."/>
            <person name="Edoardo P."/>
            <person name="Giuseppe L.R."/>
            <person name="Gasser R.B."/>
        </authorList>
    </citation>
    <scope>NUCLEOTIDE SEQUENCE [LARGE SCALE GENOMIC DNA]</scope>
    <source>
        <strain evidence="1">ISS2496</strain>
    </source>
</reference>
<gene>
    <name evidence="1" type="ORF">T12_922</name>
</gene>
<protein>
    <submittedName>
        <fullName evidence="1">Uncharacterized protein</fullName>
    </submittedName>
</protein>
<proteinExistence type="predicted"/>
<comment type="caution">
    <text evidence="1">The sequence shown here is derived from an EMBL/GenBank/DDBJ whole genome shotgun (WGS) entry which is preliminary data.</text>
</comment>
<evidence type="ECO:0000313" key="2">
    <source>
        <dbReference type="Proteomes" id="UP000054783"/>
    </source>
</evidence>
<dbReference type="Proteomes" id="UP000054783">
    <property type="component" value="Unassembled WGS sequence"/>
</dbReference>
<dbReference type="AlphaFoldDB" id="A0A0V0YS76"/>
<sequence length="34" mass="4332">MLTNILRRYPNSKQMIRFTQRIILRENLRKQRPF</sequence>
<keyword evidence="2" id="KW-1185">Reference proteome</keyword>
<organism evidence="1 2">
    <name type="scientific">Trichinella patagoniensis</name>
    <dbReference type="NCBI Taxonomy" id="990121"/>
    <lineage>
        <taxon>Eukaryota</taxon>
        <taxon>Metazoa</taxon>
        <taxon>Ecdysozoa</taxon>
        <taxon>Nematoda</taxon>
        <taxon>Enoplea</taxon>
        <taxon>Dorylaimia</taxon>
        <taxon>Trichinellida</taxon>
        <taxon>Trichinellidae</taxon>
        <taxon>Trichinella</taxon>
    </lineage>
</organism>